<name>A0A1G5FQT3_9FLAO</name>
<dbReference type="RefSeq" id="WP_091141553.1">
    <property type="nucleotide sequence ID" value="NZ_FMVF01000005.1"/>
</dbReference>
<reference evidence="2 3" key="1">
    <citation type="submission" date="2016-10" db="EMBL/GenBank/DDBJ databases">
        <authorList>
            <person name="de Groot N.N."/>
        </authorList>
    </citation>
    <scope>NUCLEOTIDE SEQUENCE [LARGE SCALE GENOMIC DNA]</scope>
    <source>
        <strain evidence="2 3">CGMCC 1.7031</strain>
    </source>
</reference>
<gene>
    <name evidence="2" type="ORF">SAMN02927903_01376</name>
</gene>
<dbReference type="PANTHER" id="PTHR36503:SF2">
    <property type="entry name" value="BLR2408 PROTEIN"/>
    <property type="match status" value="1"/>
</dbReference>
<protein>
    <recommendedName>
        <fullName evidence="1">VOC domain-containing protein</fullName>
    </recommendedName>
</protein>
<dbReference type="SUPFAM" id="SSF54593">
    <property type="entry name" value="Glyoxalase/Bleomycin resistance protein/Dihydroxybiphenyl dioxygenase"/>
    <property type="match status" value="1"/>
</dbReference>
<sequence>METKVFINFAVKDLQKSIEFFTKVGYTFNQGFTDENGTCMIISEHIYAMLLTEPRFKDFTHKELTDAKKSIEVMNAFSCENKAEVDAIFERGIAAGGKESAPTQDHGFMYGREFEDLDGHIWSYFWMDPAAIPAH</sequence>
<dbReference type="PANTHER" id="PTHR36503">
    <property type="entry name" value="BLR2520 PROTEIN"/>
    <property type="match status" value="1"/>
</dbReference>
<dbReference type="PROSITE" id="PS51819">
    <property type="entry name" value="VOC"/>
    <property type="match status" value="1"/>
</dbReference>
<dbReference type="Gene3D" id="3.10.180.10">
    <property type="entry name" value="2,3-Dihydroxybiphenyl 1,2-Dioxygenase, domain 1"/>
    <property type="match status" value="1"/>
</dbReference>
<dbReference type="InterPro" id="IPR004360">
    <property type="entry name" value="Glyas_Fos-R_dOase_dom"/>
</dbReference>
<dbReference type="Pfam" id="PF00903">
    <property type="entry name" value="Glyoxalase"/>
    <property type="match status" value="1"/>
</dbReference>
<accession>A0A1G5FQT3</accession>
<dbReference type="InterPro" id="IPR037523">
    <property type="entry name" value="VOC_core"/>
</dbReference>
<dbReference type="InterPro" id="IPR029068">
    <property type="entry name" value="Glyas_Bleomycin-R_OHBP_Dase"/>
</dbReference>
<feature type="domain" description="VOC" evidence="1">
    <location>
        <begin position="3"/>
        <end position="127"/>
    </location>
</feature>
<dbReference type="STRING" id="490189.SAMN02927903_01376"/>
<evidence type="ECO:0000313" key="3">
    <source>
        <dbReference type="Proteomes" id="UP000199354"/>
    </source>
</evidence>
<dbReference type="Proteomes" id="UP000199354">
    <property type="component" value="Unassembled WGS sequence"/>
</dbReference>
<evidence type="ECO:0000313" key="2">
    <source>
        <dbReference type="EMBL" id="SCY41655.1"/>
    </source>
</evidence>
<dbReference type="EMBL" id="FMVF01000005">
    <property type="protein sequence ID" value="SCY41655.1"/>
    <property type="molecule type" value="Genomic_DNA"/>
</dbReference>
<dbReference type="AlphaFoldDB" id="A0A1G5FQT3"/>
<organism evidence="2 3">
    <name type="scientific">Flavobacterium caeni</name>
    <dbReference type="NCBI Taxonomy" id="490189"/>
    <lineage>
        <taxon>Bacteria</taxon>
        <taxon>Pseudomonadati</taxon>
        <taxon>Bacteroidota</taxon>
        <taxon>Flavobacteriia</taxon>
        <taxon>Flavobacteriales</taxon>
        <taxon>Flavobacteriaceae</taxon>
        <taxon>Flavobacterium</taxon>
    </lineage>
</organism>
<evidence type="ECO:0000259" key="1">
    <source>
        <dbReference type="PROSITE" id="PS51819"/>
    </source>
</evidence>
<keyword evidence="3" id="KW-1185">Reference proteome</keyword>
<proteinExistence type="predicted"/>
<dbReference type="OrthoDB" id="9798430at2"/>